<accession>A0ABV3QZU7</accession>
<dbReference type="SUPFAM" id="SSF55347">
    <property type="entry name" value="Glyceraldehyde-3-phosphate dehydrogenase-like, C-terminal domain"/>
    <property type="match status" value="1"/>
</dbReference>
<dbReference type="PANTHER" id="PTHR43708">
    <property type="entry name" value="CONSERVED EXPRESSED OXIDOREDUCTASE (EUROFUNG)"/>
    <property type="match status" value="1"/>
</dbReference>
<name>A0ABV3QZU7_9HYPH</name>
<evidence type="ECO:0000256" key="1">
    <source>
        <dbReference type="ARBA" id="ARBA00010928"/>
    </source>
</evidence>
<feature type="domain" description="GFO/IDH/MocA-like oxidoreductase" evidence="5">
    <location>
        <begin position="148"/>
        <end position="267"/>
    </location>
</feature>
<organism evidence="6 7">
    <name type="scientific">Mesorhizobium marinum</name>
    <dbReference type="NCBI Taxonomy" id="3228790"/>
    <lineage>
        <taxon>Bacteria</taxon>
        <taxon>Pseudomonadati</taxon>
        <taxon>Pseudomonadota</taxon>
        <taxon>Alphaproteobacteria</taxon>
        <taxon>Hyphomicrobiales</taxon>
        <taxon>Phyllobacteriaceae</taxon>
        <taxon>Mesorhizobium</taxon>
    </lineage>
</organism>
<dbReference type="InterPro" id="IPR036291">
    <property type="entry name" value="NAD(P)-bd_dom_sf"/>
</dbReference>
<evidence type="ECO:0000256" key="3">
    <source>
        <dbReference type="SAM" id="MobiDB-lite"/>
    </source>
</evidence>
<dbReference type="Pfam" id="PF22725">
    <property type="entry name" value="GFO_IDH_MocA_C3"/>
    <property type="match status" value="1"/>
</dbReference>
<sequence length="359" mass="38798">MSTSTAFDPTSLAQSWPAPSRPCSVVTFGAGSIVGDAHYPAYRKSGVPIAGLYDPDRDKARRLADAWGTVAFASVEQAASVKGAIFDLATPPAAHAKVLEALPDGAAVLIQKPMGGDLDAATEILQICRRKNLKAAVNFQLRFAPMMLALKDAIARGWLGEVVDVDVLLALSTPWSLWEFVAREPRVEIALHSIHYLDLIRQLLGDPRGVHAKTLGHPNHRIAQTRTSAILDYGDVVRCNLSINHDHAFGRRYQACEFRVCGTEGAAYLKLGVNLDYPRGEPDILEIHPKGGDGWVEVPLKGTWFPDGFAGRMANLQRYVAGEDAELVGSVEDAWNTMALVEAAYRSSASPATPIAPKP</sequence>
<gene>
    <name evidence="6" type="ORF">ABUE31_10875</name>
</gene>
<dbReference type="SUPFAM" id="SSF51735">
    <property type="entry name" value="NAD(P)-binding Rossmann-fold domains"/>
    <property type="match status" value="1"/>
</dbReference>
<protein>
    <submittedName>
        <fullName evidence="6">Gfo/Idh/MocA family protein</fullName>
    </submittedName>
</protein>
<dbReference type="PANTHER" id="PTHR43708:SF5">
    <property type="entry name" value="CONSERVED EXPRESSED OXIDOREDUCTASE (EUROFUNG)-RELATED"/>
    <property type="match status" value="1"/>
</dbReference>
<dbReference type="RefSeq" id="WP_367723546.1">
    <property type="nucleotide sequence ID" value="NZ_JBFOCI010000002.1"/>
</dbReference>
<proteinExistence type="inferred from homology"/>
<dbReference type="InterPro" id="IPR000683">
    <property type="entry name" value="Gfo/Idh/MocA-like_OxRdtase_N"/>
</dbReference>
<dbReference type="Proteomes" id="UP001556196">
    <property type="component" value="Unassembled WGS sequence"/>
</dbReference>
<dbReference type="Gene3D" id="3.30.360.10">
    <property type="entry name" value="Dihydrodipicolinate Reductase, domain 2"/>
    <property type="match status" value="1"/>
</dbReference>
<dbReference type="InterPro" id="IPR051317">
    <property type="entry name" value="Gfo/Idh/MocA_oxidoreduct"/>
</dbReference>
<evidence type="ECO:0000313" key="7">
    <source>
        <dbReference type="Proteomes" id="UP001556196"/>
    </source>
</evidence>
<keyword evidence="7" id="KW-1185">Reference proteome</keyword>
<evidence type="ECO:0000256" key="2">
    <source>
        <dbReference type="ARBA" id="ARBA00023002"/>
    </source>
</evidence>
<dbReference type="InterPro" id="IPR055170">
    <property type="entry name" value="GFO_IDH_MocA-like_dom"/>
</dbReference>
<comment type="similarity">
    <text evidence="1">Belongs to the Gfo/Idh/MocA family.</text>
</comment>
<keyword evidence="2" id="KW-0560">Oxidoreductase</keyword>
<evidence type="ECO:0000259" key="5">
    <source>
        <dbReference type="Pfam" id="PF22725"/>
    </source>
</evidence>
<feature type="compositionally biased region" description="Polar residues" evidence="3">
    <location>
        <begin position="1"/>
        <end position="14"/>
    </location>
</feature>
<dbReference type="Pfam" id="PF01408">
    <property type="entry name" value="GFO_IDH_MocA"/>
    <property type="match status" value="1"/>
</dbReference>
<feature type="region of interest" description="Disordered" evidence="3">
    <location>
        <begin position="1"/>
        <end position="20"/>
    </location>
</feature>
<reference evidence="6 7" key="1">
    <citation type="submission" date="2024-06" db="EMBL/GenBank/DDBJ databases">
        <authorList>
            <person name="Tuo L."/>
        </authorList>
    </citation>
    <scope>NUCLEOTIDE SEQUENCE [LARGE SCALE GENOMIC DNA]</scope>
    <source>
        <strain evidence="6 7">ZMM04-5</strain>
    </source>
</reference>
<feature type="domain" description="Gfo/Idh/MocA-like oxidoreductase N-terminal" evidence="4">
    <location>
        <begin position="25"/>
        <end position="139"/>
    </location>
</feature>
<dbReference type="Gene3D" id="3.40.50.720">
    <property type="entry name" value="NAD(P)-binding Rossmann-like Domain"/>
    <property type="match status" value="1"/>
</dbReference>
<comment type="caution">
    <text evidence="6">The sequence shown here is derived from an EMBL/GenBank/DDBJ whole genome shotgun (WGS) entry which is preliminary data.</text>
</comment>
<evidence type="ECO:0000259" key="4">
    <source>
        <dbReference type="Pfam" id="PF01408"/>
    </source>
</evidence>
<evidence type="ECO:0000313" key="6">
    <source>
        <dbReference type="EMBL" id="MEW9806488.1"/>
    </source>
</evidence>
<dbReference type="EMBL" id="JBFOCI010000002">
    <property type="protein sequence ID" value="MEW9806488.1"/>
    <property type="molecule type" value="Genomic_DNA"/>
</dbReference>